<dbReference type="OrthoDB" id="5766000at2"/>
<comment type="caution">
    <text evidence="2">The sequence shown here is derived from an EMBL/GenBank/DDBJ whole genome shotgun (WGS) entry which is preliminary data.</text>
</comment>
<gene>
    <name evidence="2" type="ORF">FKR84_10325</name>
</gene>
<dbReference type="Pfam" id="PF13858">
    <property type="entry name" value="DUF4199"/>
    <property type="match status" value="1"/>
</dbReference>
<keyword evidence="3" id="KW-1185">Reference proteome</keyword>
<name>A0A507ZLH1_9FLAO</name>
<sequence>MKNIKIEIKWAIIFSIVGLLWMLLEKLSGLHSTYIDYHLYLTNLFAIPAIIMMVMALKDKKKNFYNGKMNYKQGLVSGIILSIIIALLSPLTQWITSYVITPEYFPNVIKRSVELGYYSNTEEAQANFNYKNYAIQSAVGALIMGVVTTAIAMIFIRTKSK</sequence>
<dbReference type="EMBL" id="VIAR01000010">
    <property type="protein sequence ID" value="TQD36994.1"/>
    <property type="molecule type" value="Genomic_DNA"/>
</dbReference>
<feature type="transmembrane region" description="Helical" evidence="1">
    <location>
        <begin position="7"/>
        <end position="24"/>
    </location>
</feature>
<keyword evidence="1" id="KW-0812">Transmembrane</keyword>
<proteinExistence type="predicted"/>
<accession>A0A507ZLH1</accession>
<evidence type="ECO:0000313" key="2">
    <source>
        <dbReference type="EMBL" id="TQD36994.1"/>
    </source>
</evidence>
<dbReference type="Proteomes" id="UP000317169">
    <property type="component" value="Unassembled WGS sequence"/>
</dbReference>
<evidence type="ECO:0000256" key="1">
    <source>
        <dbReference type="SAM" id="Phobius"/>
    </source>
</evidence>
<protein>
    <submittedName>
        <fullName evidence="2">DUF4199 domain-containing protein</fullName>
    </submittedName>
</protein>
<keyword evidence="1" id="KW-1133">Transmembrane helix</keyword>
<organism evidence="2 3">
    <name type="scientific">Haloflavibacter putidus</name>
    <dbReference type="NCBI Taxonomy" id="2576776"/>
    <lineage>
        <taxon>Bacteria</taxon>
        <taxon>Pseudomonadati</taxon>
        <taxon>Bacteroidota</taxon>
        <taxon>Flavobacteriia</taxon>
        <taxon>Flavobacteriales</taxon>
        <taxon>Flavobacteriaceae</taxon>
        <taxon>Haloflavibacter</taxon>
    </lineage>
</organism>
<feature type="transmembrane region" description="Helical" evidence="1">
    <location>
        <begin position="133"/>
        <end position="156"/>
    </location>
</feature>
<feature type="transmembrane region" description="Helical" evidence="1">
    <location>
        <begin position="78"/>
        <end position="100"/>
    </location>
</feature>
<reference evidence="2 3" key="1">
    <citation type="submission" date="2019-06" db="EMBL/GenBank/DDBJ databases">
        <title>Flavibacter putida gen. nov., sp. nov., a novel marine bacterium of the family Flavobacteriaceae isolated from coastal seawater.</title>
        <authorList>
            <person name="Feng X."/>
        </authorList>
    </citation>
    <scope>NUCLEOTIDE SEQUENCE [LARGE SCALE GENOMIC DNA]</scope>
    <source>
        <strain evidence="2 3">PLHSN227</strain>
    </source>
</reference>
<dbReference type="AlphaFoldDB" id="A0A507ZLH1"/>
<dbReference type="InterPro" id="IPR025250">
    <property type="entry name" value="DUF4199"/>
</dbReference>
<dbReference type="RefSeq" id="WP_141422232.1">
    <property type="nucleotide sequence ID" value="NZ_VIAR01000010.1"/>
</dbReference>
<evidence type="ECO:0000313" key="3">
    <source>
        <dbReference type="Proteomes" id="UP000317169"/>
    </source>
</evidence>
<feature type="transmembrane region" description="Helical" evidence="1">
    <location>
        <begin position="39"/>
        <end position="57"/>
    </location>
</feature>
<keyword evidence="1" id="KW-0472">Membrane</keyword>